<evidence type="ECO:0000259" key="1">
    <source>
        <dbReference type="SMART" id="SM00974"/>
    </source>
</evidence>
<accession>A0ABS3SSU9</accession>
<dbReference type="RefSeq" id="WP_208233907.1">
    <property type="nucleotide sequence ID" value="NZ_JAGEVG010000011.1"/>
</dbReference>
<feature type="domain" description="Bacteriophage T5 Orf172 DNA-binding" evidence="1">
    <location>
        <begin position="208"/>
        <end position="285"/>
    </location>
</feature>
<name>A0ABS3SSU9_9FLAO</name>
<evidence type="ECO:0000313" key="3">
    <source>
        <dbReference type="Proteomes" id="UP000681315"/>
    </source>
</evidence>
<dbReference type="Pfam" id="PF13455">
    <property type="entry name" value="MUG113"/>
    <property type="match status" value="1"/>
</dbReference>
<gene>
    <name evidence="2" type="ORF">J4051_10950</name>
</gene>
<protein>
    <submittedName>
        <fullName evidence="2">GIY-YIG nuclease family protein</fullName>
    </submittedName>
</protein>
<dbReference type="Proteomes" id="UP000681315">
    <property type="component" value="Unassembled WGS sequence"/>
</dbReference>
<reference evidence="2 3" key="1">
    <citation type="submission" date="2021-03" db="EMBL/GenBank/DDBJ databases">
        <title>Gelidibacter sp. nov., isolated from costal sediment.</title>
        <authorList>
            <person name="Lun K.-Y."/>
        </authorList>
    </citation>
    <scope>NUCLEOTIDE SEQUENCE [LARGE SCALE GENOMIC DNA]</scope>
    <source>
        <strain evidence="2 3">DF109</strain>
    </source>
</reference>
<keyword evidence="3" id="KW-1185">Reference proteome</keyword>
<evidence type="ECO:0000313" key="2">
    <source>
        <dbReference type="EMBL" id="MBO3098788.1"/>
    </source>
</evidence>
<dbReference type="EMBL" id="JAGEVG010000011">
    <property type="protein sequence ID" value="MBO3098788.1"/>
    <property type="molecule type" value="Genomic_DNA"/>
</dbReference>
<organism evidence="2 3">
    <name type="scientific">Gelidibacter pelagius</name>
    <dbReference type="NCBI Taxonomy" id="2819985"/>
    <lineage>
        <taxon>Bacteria</taxon>
        <taxon>Pseudomonadati</taxon>
        <taxon>Bacteroidota</taxon>
        <taxon>Flavobacteriia</taxon>
        <taxon>Flavobacteriales</taxon>
        <taxon>Flavobacteriaceae</taxon>
        <taxon>Gelidibacter</taxon>
    </lineage>
</organism>
<proteinExistence type="predicted"/>
<dbReference type="SMART" id="SM00974">
    <property type="entry name" value="T5orf172"/>
    <property type="match status" value="1"/>
</dbReference>
<sequence>MTNIPISKTDPFTKEYELEWKSVGGNEFYEKVLNGSINMVSSKPDINRLFLTVNHLDGKDYLILRHPSKDYMLDAGDKFYLLFDNNEVLEFEIEKKSFHLYNSLNDTYKQVYENRILLFKEDLEILARTEIKDWRILVSDNRKIEGMRHFGTNHNYQSELKLKSALRNLFYDYNEILKGIDSYQPISKLDYKEEFNPEESCHLYLMKDLANGYYKIGISNNPTYREKTLQSEKPTIELIKSKLFSNRKVAVAFERSLHKTYENKRLRGEWFELSERDIKEIKEIMG</sequence>
<dbReference type="InterPro" id="IPR018306">
    <property type="entry name" value="Phage_T5_Orf172_DNA-bd"/>
</dbReference>
<comment type="caution">
    <text evidence="2">The sequence shown here is derived from an EMBL/GenBank/DDBJ whole genome shotgun (WGS) entry which is preliminary data.</text>
</comment>